<feature type="transmembrane region" description="Helical" evidence="5">
    <location>
        <begin position="102"/>
        <end position="119"/>
    </location>
</feature>
<accession>A0A0R2U764</accession>
<dbReference type="Proteomes" id="UP000051027">
    <property type="component" value="Unassembled WGS sequence"/>
</dbReference>
<dbReference type="Pfam" id="PF01124">
    <property type="entry name" value="MAPEG"/>
    <property type="match status" value="1"/>
</dbReference>
<evidence type="ECO:0000256" key="4">
    <source>
        <dbReference type="ARBA" id="ARBA00023136"/>
    </source>
</evidence>
<gene>
    <name evidence="6" type="ORF">ABS10_02160</name>
</gene>
<evidence type="ECO:0000256" key="2">
    <source>
        <dbReference type="ARBA" id="ARBA00022692"/>
    </source>
</evidence>
<dbReference type="GO" id="GO:0016020">
    <property type="term" value="C:membrane"/>
    <property type="evidence" value="ECO:0007669"/>
    <property type="project" value="UniProtKB-SubCell"/>
</dbReference>
<evidence type="ECO:0000313" key="6">
    <source>
        <dbReference type="EMBL" id="KRO95366.1"/>
    </source>
</evidence>
<sequence length="120" mass="13206">MTNIILFTGLLYLVQLILPMPLTKRSGEAAGESARKAVHNLRESLPVFFTFALLSMHLGVEANVLVASIWLALRTIFVLLYITGFNTQPANEAGYVAQPIRSLTWFGSIICLIVMGVNLI</sequence>
<evidence type="ECO:0000256" key="1">
    <source>
        <dbReference type="ARBA" id="ARBA00004370"/>
    </source>
</evidence>
<comment type="subcellular location">
    <subcellularLocation>
        <location evidence="1">Membrane</location>
    </subcellularLocation>
</comment>
<dbReference type="EMBL" id="LICS01000035">
    <property type="protein sequence ID" value="KRO95366.1"/>
    <property type="molecule type" value="Genomic_DNA"/>
</dbReference>
<dbReference type="AlphaFoldDB" id="A0A0R2U764"/>
<dbReference type="InterPro" id="IPR023352">
    <property type="entry name" value="MAPEG-like_dom_sf"/>
</dbReference>
<protein>
    <recommendedName>
        <fullName evidence="8">MAPEG family protein</fullName>
    </recommendedName>
</protein>
<keyword evidence="3 5" id="KW-1133">Transmembrane helix</keyword>
<proteinExistence type="predicted"/>
<name>A0A0R2U764_9GAMM</name>
<dbReference type="InterPro" id="IPR001129">
    <property type="entry name" value="Membr-assoc_MAPEG"/>
</dbReference>
<evidence type="ECO:0000256" key="3">
    <source>
        <dbReference type="ARBA" id="ARBA00022989"/>
    </source>
</evidence>
<keyword evidence="4 5" id="KW-0472">Membrane</keyword>
<comment type="caution">
    <text evidence="6">The sequence shown here is derived from an EMBL/GenBank/DDBJ whole genome shotgun (WGS) entry which is preliminary data.</text>
</comment>
<organism evidence="6 7">
    <name type="scientific">SAR86 cluster bacterium BACL1 MAG-120820-bin45</name>
    <dbReference type="NCBI Taxonomy" id="1655612"/>
    <lineage>
        <taxon>Bacteria</taxon>
        <taxon>Pseudomonadati</taxon>
        <taxon>Pseudomonadota</taxon>
        <taxon>Gammaproteobacteria</taxon>
        <taxon>SAR86 cluster</taxon>
    </lineage>
</organism>
<dbReference type="Gene3D" id="1.20.120.550">
    <property type="entry name" value="Membrane associated eicosanoid/glutathione metabolism-like domain"/>
    <property type="match status" value="1"/>
</dbReference>
<keyword evidence="2 5" id="KW-0812">Transmembrane</keyword>
<dbReference type="STRING" id="1655612.ABS10_02160"/>
<reference evidence="6 7" key="1">
    <citation type="submission" date="2015-10" db="EMBL/GenBank/DDBJ databases">
        <title>Metagenome-Assembled Genomes uncover a global brackish microbiome.</title>
        <authorList>
            <person name="Hugerth L.W."/>
            <person name="Larsson J."/>
            <person name="Alneberg J."/>
            <person name="Lindh M.V."/>
            <person name="Legrand C."/>
            <person name="Pinhassi J."/>
            <person name="Andersson A.F."/>
        </authorList>
    </citation>
    <scope>NUCLEOTIDE SEQUENCE [LARGE SCALE GENOMIC DNA]</scope>
    <source>
        <strain evidence="6">BACL1 MAG-120820-bin45</strain>
    </source>
</reference>
<feature type="transmembrane region" description="Helical" evidence="5">
    <location>
        <begin position="65"/>
        <end position="82"/>
    </location>
</feature>
<evidence type="ECO:0008006" key="8">
    <source>
        <dbReference type="Google" id="ProtNLM"/>
    </source>
</evidence>
<evidence type="ECO:0000313" key="7">
    <source>
        <dbReference type="Proteomes" id="UP000051027"/>
    </source>
</evidence>
<evidence type="ECO:0000256" key="5">
    <source>
        <dbReference type="SAM" id="Phobius"/>
    </source>
</evidence>
<dbReference type="SUPFAM" id="SSF161084">
    <property type="entry name" value="MAPEG domain-like"/>
    <property type="match status" value="1"/>
</dbReference>